<keyword evidence="7" id="KW-1185">Reference proteome</keyword>
<evidence type="ECO:0000256" key="3">
    <source>
        <dbReference type="ARBA" id="ARBA00023125"/>
    </source>
</evidence>
<evidence type="ECO:0000256" key="1">
    <source>
        <dbReference type="ARBA" id="ARBA00009437"/>
    </source>
</evidence>
<evidence type="ECO:0000313" key="7">
    <source>
        <dbReference type="Proteomes" id="UP000201613"/>
    </source>
</evidence>
<protein>
    <submittedName>
        <fullName evidence="6">HTH-type transcriptional regulator SyrM 1</fullName>
    </submittedName>
</protein>
<accession>A0A238LGP8</accession>
<dbReference type="RefSeq" id="WP_093993066.1">
    <property type="nucleotide sequence ID" value="NZ_FXZK01000006.1"/>
</dbReference>
<evidence type="ECO:0000256" key="2">
    <source>
        <dbReference type="ARBA" id="ARBA00023015"/>
    </source>
</evidence>
<gene>
    <name evidence="6" type="primary">syrM1</name>
    <name evidence="6" type="ORF">LOM8899_03028</name>
</gene>
<sequence>MRSKTPDALSVDFAALDTLCRVHGLASFTRAAQALGVNQSAVSYTIEKLRRVFGDPLFVKEAGNQVPTPRCDAIVTQSRRLLDSYRDMATSDTFDPSVAQAEITIACNYYERVLMIPIIARRFQKEAPGIRLTIVNSSSDGALRLLEGQADLLLGPFQPGESGIYIQELFDEEYVCLMDPDHPAAQTVPDMSTYLTFNHLAVTYGGTWKSRFLQVIEDAGHDLNITMKVPSPAGIGQLVTGTQLVATVPARLAQRIGAEQAIVPCPVPAEFKLTMVWTARTQSSPLHNWVRATIRECLDEGFG</sequence>
<proteinExistence type="inferred from homology"/>
<keyword evidence="4" id="KW-0804">Transcription</keyword>
<dbReference type="CDD" id="cd08417">
    <property type="entry name" value="PBP2_Nitroaromatics_like"/>
    <property type="match status" value="1"/>
</dbReference>
<dbReference type="SUPFAM" id="SSF46785">
    <property type="entry name" value="Winged helix' DNA-binding domain"/>
    <property type="match status" value="1"/>
</dbReference>
<dbReference type="InterPro" id="IPR000847">
    <property type="entry name" value="LysR_HTH_N"/>
</dbReference>
<dbReference type="InterPro" id="IPR005119">
    <property type="entry name" value="LysR_subst-bd"/>
</dbReference>
<dbReference type="Gene3D" id="1.10.10.10">
    <property type="entry name" value="Winged helix-like DNA-binding domain superfamily/Winged helix DNA-binding domain"/>
    <property type="match status" value="1"/>
</dbReference>
<dbReference type="Pfam" id="PF00126">
    <property type="entry name" value="HTH_1"/>
    <property type="match status" value="1"/>
</dbReference>
<name>A0A238LGP8_9RHOB</name>
<dbReference type="GO" id="GO:0003700">
    <property type="term" value="F:DNA-binding transcription factor activity"/>
    <property type="evidence" value="ECO:0007669"/>
    <property type="project" value="InterPro"/>
</dbReference>
<organism evidence="6 7">
    <name type="scientific">Flavimaricola marinus</name>
    <dbReference type="NCBI Taxonomy" id="1819565"/>
    <lineage>
        <taxon>Bacteria</taxon>
        <taxon>Pseudomonadati</taxon>
        <taxon>Pseudomonadota</taxon>
        <taxon>Alphaproteobacteria</taxon>
        <taxon>Rhodobacterales</taxon>
        <taxon>Paracoccaceae</taxon>
        <taxon>Flavimaricola</taxon>
    </lineage>
</organism>
<dbReference type="InterPro" id="IPR036390">
    <property type="entry name" value="WH_DNA-bd_sf"/>
</dbReference>
<keyword evidence="3" id="KW-0238">DNA-binding</keyword>
<dbReference type="InterPro" id="IPR050389">
    <property type="entry name" value="LysR-type_TF"/>
</dbReference>
<dbReference type="AlphaFoldDB" id="A0A238LGP8"/>
<dbReference type="OrthoDB" id="9774011at2"/>
<dbReference type="PANTHER" id="PTHR30118">
    <property type="entry name" value="HTH-TYPE TRANSCRIPTIONAL REGULATOR LEUO-RELATED"/>
    <property type="match status" value="1"/>
</dbReference>
<dbReference type="Gene3D" id="3.40.190.10">
    <property type="entry name" value="Periplasmic binding protein-like II"/>
    <property type="match status" value="2"/>
</dbReference>
<dbReference type="Pfam" id="PF03466">
    <property type="entry name" value="LysR_substrate"/>
    <property type="match status" value="1"/>
</dbReference>
<comment type="similarity">
    <text evidence="1">Belongs to the LysR transcriptional regulatory family.</text>
</comment>
<dbReference type="EMBL" id="FXZK01000006">
    <property type="protein sequence ID" value="SMY08869.1"/>
    <property type="molecule type" value="Genomic_DNA"/>
</dbReference>
<evidence type="ECO:0000313" key="6">
    <source>
        <dbReference type="EMBL" id="SMY08869.1"/>
    </source>
</evidence>
<dbReference type="InterPro" id="IPR037402">
    <property type="entry name" value="YidZ_PBP2"/>
</dbReference>
<dbReference type="PANTHER" id="PTHR30118:SF6">
    <property type="entry name" value="HTH-TYPE TRANSCRIPTIONAL REGULATOR LEUO"/>
    <property type="match status" value="1"/>
</dbReference>
<dbReference type="PROSITE" id="PS50931">
    <property type="entry name" value="HTH_LYSR"/>
    <property type="match status" value="1"/>
</dbReference>
<evidence type="ECO:0000259" key="5">
    <source>
        <dbReference type="PROSITE" id="PS50931"/>
    </source>
</evidence>
<dbReference type="InterPro" id="IPR036388">
    <property type="entry name" value="WH-like_DNA-bd_sf"/>
</dbReference>
<keyword evidence="2" id="KW-0805">Transcription regulation</keyword>
<dbReference type="PRINTS" id="PR00039">
    <property type="entry name" value="HTHLYSR"/>
</dbReference>
<feature type="domain" description="HTH lysR-type" evidence="5">
    <location>
        <begin position="11"/>
        <end position="68"/>
    </location>
</feature>
<evidence type="ECO:0000256" key="4">
    <source>
        <dbReference type="ARBA" id="ARBA00023163"/>
    </source>
</evidence>
<dbReference type="Proteomes" id="UP000201613">
    <property type="component" value="Unassembled WGS sequence"/>
</dbReference>
<reference evidence="6 7" key="1">
    <citation type="submission" date="2017-05" db="EMBL/GenBank/DDBJ databases">
        <authorList>
            <person name="Song R."/>
            <person name="Chenine A.L."/>
            <person name="Ruprecht R.M."/>
        </authorList>
    </citation>
    <scope>NUCLEOTIDE SEQUENCE [LARGE SCALE GENOMIC DNA]</scope>
    <source>
        <strain evidence="6 7">CECT 8899</strain>
    </source>
</reference>
<dbReference type="SUPFAM" id="SSF53850">
    <property type="entry name" value="Periplasmic binding protein-like II"/>
    <property type="match status" value="1"/>
</dbReference>
<dbReference type="GO" id="GO:0003677">
    <property type="term" value="F:DNA binding"/>
    <property type="evidence" value="ECO:0007669"/>
    <property type="project" value="UniProtKB-KW"/>
</dbReference>